<gene>
    <name evidence="1" type="ORF">SAMN05216289_1188</name>
</gene>
<proteinExistence type="predicted"/>
<accession>A0A1I4YL77</accession>
<evidence type="ECO:0000313" key="2">
    <source>
        <dbReference type="Proteomes" id="UP000198575"/>
    </source>
</evidence>
<sequence length="117" mass="13052">MEVNRSAPYALVAVAFARALVDGRFSDAHSMLSSGFRAAVDPDRIRNNYDEMIEYGEGPPTVVELMSTMEQWPDKQPHDLGWAYVSISGDDFSEAVTVVLQQEAGKPVIRHLEWGRP</sequence>
<dbReference type="RefSeq" id="WP_092408419.1">
    <property type="nucleotide sequence ID" value="NZ_FOVF01000018.1"/>
</dbReference>
<organism evidence="1 2">
    <name type="scientific">Dokdonella immobilis</name>
    <dbReference type="NCBI Taxonomy" id="578942"/>
    <lineage>
        <taxon>Bacteria</taxon>
        <taxon>Pseudomonadati</taxon>
        <taxon>Pseudomonadota</taxon>
        <taxon>Gammaproteobacteria</taxon>
        <taxon>Lysobacterales</taxon>
        <taxon>Rhodanobacteraceae</taxon>
        <taxon>Dokdonella</taxon>
    </lineage>
</organism>
<name>A0A1I4YL77_9GAMM</name>
<dbReference type="AlphaFoldDB" id="A0A1I4YL77"/>
<reference evidence="1 2" key="1">
    <citation type="submission" date="2016-10" db="EMBL/GenBank/DDBJ databases">
        <authorList>
            <person name="de Groot N.N."/>
        </authorList>
    </citation>
    <scope>NUCLEOTIDE SEQUENCE [LARGE SCALE GENOMIC DNA]</scope>
    <source>
        <strain evidence="1 2">CGMCC 1.7659</strain>
    </source>
</reference>
<protein>
    <submittedName>
        <fullName evidence="1">Uncharacterized protein</fullName>
    </submittedName>
</protein>
<dbReference type="EMBL" id="FOVF01000018">
    <property type="protein sequence ID" value="SFN38319.1"/>
    <property type="molecule type" value="Genomic_DNA"/>
</dbReference>
<dbReference type="Proteomes" id="UP000198575">
    <property type="component" value="Unassembled WGS sequence"/>
</dbReference>
<keyword evidence="2" id="KW-1185">Reference proteome</keyword>
<evidence type="ECO:0000313" key="1">
    <source>
        <dbReference type="EMBL" id="SFN38319.1"/>
    </source>
</evidence>
<dbReference type="OrthoDB" id="574335at2"/>